<dbReference type="Pfam" id="PF23055">
    <property type="entry name" value="DUF7041"/>
    <property type="match status" value="1"/>
</dbReference>
<name>A0A0J7KD10_LASNI</name>
<evidence type="ECO:0000313" key="4">
    <source>
        <dbReference type="Proteomes" id="UP000036403"/>
    </source>
</evidence>
<dbReference type="OrthoDB" id="7537015at2759"/>
<dbReference type="PaxDb" id="67767-A0A0J7KD10"/>
<keyword evidence="4" id="KW-1185">Reference proteome</keyword>
<feature type="domain" description="DUF7041" evidence="2">
    <location>
        <begin position="19"/>
        <end position="102"/>
    </location>
</feature>
<organism evidence="3 4">
    <name type="scientific">Lasius niger</name>
    <name type="common">Black garden ant</name>
    <dbReference type="NCBI Taxonomy" id="67767"/>
    <lineage>
        <taxon>Eukaryota</taxon>
        <taxon>Metazoa</taxon>
        <taxon>Ecdysozoa</taxon>
        <taxon>Arthropoda</taxon>
        <taxon>Hexapoda</taxon>
        <taxon>Insecta</taxon>
        <taxon>Pterygota</taxon>
        <taxon>Neoptera</taxon>
        <taxon>Endopterygota</taxon>
        <taxon>Hymenoptera</taxon>
        <taxon>Apocrita</taxon>
        <taxon>Aculeata</taxon>
        <taxon>Formicoidea</taxon>
        <taxon>Formicidae</taxon>
        <taxon>Formicinae</taxon>
        <taxon>Lasius</taxon>
        <taxon>Lasius</taxon>
    </lineage>
</organism>
<evidence type="ECO:0000313" key="3">
    <source>
        <dbReference type="EMBL" id="KMQ88358.1"/>
    </source>
</evidence>
<evidence type="ECO:0000256" key="1">
    <source>
        <dbReference type="SAM" id="MobiDB-lite"/>
    </source>
</evidence>
<reference evidence="3 4" key="1">
    <citation type="submission" date="2015-04" db="EMBL/GenBank/DDBJ databases">
        <title>Lasius niger genome sequencing.</title>
        <authorList>
            <person name="Konorov E.A."/>
            <person name="Nikitin M.A."/>
            <person name="Kirill M.V."/>
            <person name="Chang P."/>
        </authorList>
    </citation>
    <scope>NUCLEOTIDE SEQUENCE [LARGE SCALE GENOMIC DNA]</scope>
    <source>
        <tissue evidence="3">Whole</tissue>
    </source>
</reference>
<gene>
    <name evidence="3" type="ORF">RF55_12177</name>
</gene>
<dbReference type="PANTHER" id="PTHR33327">
    <property type="entry name" value="ENDONUCLEASE"/>
    <property type="match status" value="1"/>
</dbReference>
<feature type="compositionally biased region" description="Basic and acidic residues" evidence="1">
    <location>
        <begin position="215"/>
        <end position="227"/>
    </location>
</feature>
<accession>A0A0J7KD10</accession>
<dbReference type="Proteomes" id="UP000036403">
    <property type="component" value="Unassembled WGS sequence"/>
</dbReference>
<comment type="caution">
    <text evidence="3">The sequence shown here is derived from an EMBL/GenBank/DDBJ whole genome shotgun (WGS) entry which is preliminary data.</text>
</comment>
<dbReference type="AlphaFoldDB" id="A0A0J7KD10"/>
<evidence type="ECO:0000259" key="2">
    <source>
        <dbReference type="Pfam" id="PF23055"/>
    </source>
</evidence>
<dbReference type="PANTHER" id="PTHR33327:SF3">
    <property type="entry name" value="RNA-DIRECTED DNA POLYMERASE"/>
    <property type="match status" value="1"/>
</dbReference>
<dbReference type="InterPro" id="IPR055469">
    <property type="entry name" value="DUF7041"/>
</dbReference>
<dbReference type="EMBL" id="LBMM01009142">
    <property type="protein sequence ID" value="KMQ88358.1"/>
    <property type="molecule type" value="Genomic_DNA"/>
</dbReference>
<dbReference type="STRING" id="67767.A0A0J7KD10"/>
<feature type="region of interest" description="Disordered" evidence="1">
    <location>
        <begin position="212"/>
        <end position="241"/>
    </location>
</feature>
<protein>
    <recommendedName>
        <fullName evidence="2">DUF7041 domain-containing protein</fullName>
    </recommendedName>
</protein>
<sequence>MAERATATTASVDRVAIKMPPFWVHDPELWFRQVEAQFAISNITSDDTKFNYVLGNLEARYAAEARDILMNPPTSEKYQFLKNELIRRLSTSQVKKTRQLLEHEEMGDRKPSQFLRHLRGLAGMTVPDDLLKTIWLGRLPASMQAILTTQTEAGLDKIAELADTISDAMPEKRHVAAVSNESIGPLTEQMAFLVTKVGEMMTGFRQEIAALGDRLSTRESRPRERRLATPTRPRSRSRGHGKDGVCWYHWRFGADATKCEAPCGFRAGNDQGGC</sequence>
<proteinExistence type="predicted"/>